<dbReference type="RefSeq" id="WP_184597802.1">
    <property type="nucleotide sequence ID" value="NZ_JACHLI010000049.1"/>
</dbReference>
<sequence length="201" mass="21592">MSTSDNQLPCDINTLRAGLWPAIYDTICKPLLLCVVYAVCWSIWALAWAVHGVCKVLNAPGIICRAALKVIALVFEAAFWLVLNGVKLVLLVVATCLCFVALLQVGLLVAHIPGICELSNYIHGFDQGCAQVLPLFINDDLLTLKHAALGIFNSIIAVCFVVFAISGLILGAIAVLEYLCNKGRSQLARTQGIPTGSEQVQ</sequence>
<feature type="transmembrane region" description="Helical" evidence="1">
    <location>
        <begin position="30"/>
        <end position="50"/>
    </location>
</feature>
<dbReference type="Proteomes" id="UP000566995">
    <property type="component" value="Unassembled WGS sequence"/>
</dbReference>
<keyword evidence="1" id="KW-1133">Transmembrane helix</keyword>
<dbReference type="EMBL" id="JACHLI010000049">
    <property type="protein sequence ID" value="MBB4867850.1"/>
    <property type="molecule type" value="Genomic_DNA"/>
</dbReference>
<evidence type="ECO:0000256" key="1">
    <source>
        <dbReference type="SAM" id="Phobius"/>
    </source>
</evidence>
<reference evidence="2 3" key="1">
    <citation type="submission" date="2020-08" db="EMBL/GenBank/DDBJ databases">
        <title>Functional genomics of gut bacteria from endangered species of beetles.</title>
        <authorList>
            <person name="Carlos-Shanley C."/>
        </authorList>
    </citation>
    <scope>NUCLEOTIDE SEQUENCE [LARGE SCALE GENOMIC DNA]</scope>
    <source>
        <strain evidence="2 3">S00179</strain>
    </source>
</reference>
<protein>
    <submittedName>
        <fullName evidence="2">Uncharacterized protein</fullName>
    </submittedName>
</protein>
<feature type="transmembrane region" description="Helical" evidence="1">
    <location>
        <begin position="151"/>
        <end position="176"/>
    </location>
</feature>
<comment type="caution">
    <text evidence="2">The sequence shown here is derived from an EMBL/GenBank/DDBJ whole genome shotgun (WGS) entry which is preliminary data.</text>
</comment>
<keyword evidence="1" id="KW-0472">Membrane</keyword>
<evidence type="ECO:0000313" key="3">
    <source>
        <dbReference type="Proteomes" id="UP000566995"/>
    </source>
</evidence>
<organism evidence="2 3">
    <name type="scientific">Pseudomonas nitroreducens</name>
    <dbReference type="NCBI Taxonomy" id="46680"/>
    <lineage>
        <taxon>Bacteria</taxon>
        <taxon>Pseudomonadati</taxon>
        <taxon>Pseudomonadota</taxon>
        <taxon>Gammaproteobacteria</taxon>
        <taxon>Pseudomonadales</taxon>
        <taxon>Pseudomonadaceae</taxon>
        <taxon>Pseudomonas</taxon>
    </lineage>
</organism>
<name>A0A7W7KRY3_PSENT</name>
<feature type="transmembrane region" description="Helical" evidence="1">
    <location>
        <begin position="62"/>
        <end position="82"/>
    </location>
</feature>
<accession>A0A7W7KRY3</accession>
<keyword evidence="1" id="KW-0812">Transmembrane</keyword>
<gene>
    <name evidence="2" type="ORF">HNP46_006769</name>
</gene>
<evidence type="ECO:0000313" key="2">
    <source>
        <dbReference type="EMBL" id="MBB4867850.1"/>
    </source>
</evidence>
<dbReference type="AlphaFoldDB" id="A0A7W7KRY3"/>
<feature type="transmembrane region" description="Helical" evidence="1">
    <location>
        <begin position="88"/>
        <end position="110"/>
    </location>
</feature>
<proteinExistence type="predicted"/>